<feature type="transmembrane region" description="Helical" evidence="13">
    <location>
        <begin position="210"/>
        <end position="233"/>
    </location>
</feature>
<dbReference type="InterPro" id="IPR011623">
    <property type="entry name" value="7TMR_DISM_rcpt_extracell_dom1"/>
</dbReference>
<dbReference type="CDD" id="cd00082">
    <property type="entry name" value="HisKA"/>
    <property type="match status" value="1"/>
</dbReference>
<dbReference type="EC" id="2.7.13.3" evidence="3"/>
<keyword evidence="11 13" id="KW-0472">Membrane</keyword>
<dbReference type="InterPro" id="IPR004358">
    <property type="entry name" value="Sig_transdc_His_kin-like_C"/>
</dbReference>
<feature type="transmembrane region" description="Helical" evidence="13">
    <location>
        <begin position="327"/>
        <end position="348"/>
    </location>
</feature>
<dbReference type="GO" id="GO:0000155">
    <property type="term" value="F:phosphorelay sensor kinase activity"/>
    <property type="evidence" value="ECO:0007669"/>
    <property type="project" value="InterPro"/>
</dbReference>
<dbReference type="Pfam" id="PF02518">
    <property type="entry name" value="HATPase_c"/>
    <property type="match status" value="2"/>
</dbReference>
<feature type="transmembrane region" description="Helical" evidence="13">
    <location>
        <begin position="360"/>
        <end position="376"/>
    </location>
</feature>
<dbReference type="InterPro" id="IPR010559">
    <property type="entry name" value="Sig_transdc_His_kin_internal"/>
</dbReference>
<dbReference type="Pfam" id="PF06580">
    <property type="entry name" value="His_kinase"/>
    <property type="match status" value="1"/>
</dbReference>
<evidence type="ECO:0000256" key="13">
    <source>
        <dbReference type="SAM" id="Phobius"/>
    </source>
</evidence>
<keyword evidence="13" id="KW-0812">Transmembrane</keyword>
<dbReference type="GO" id="GO:0005886">
    <property type="term" value="C:plasma membrane"/>
    <property type="evidence" value="ECO:0007669"/>
    <property type="project" value="UniProtKB-SubCell"/>
</dbReference>
<dbReference type="InterPro" id="IPR001789">
    <property type="entry name" value="Sig_transdc_resp-reg_receiver"/>
</dbReference>
<evidence type="ECO:0000256" key="8">
    <source>
        <dbReference type="ARBA" id="ARBA00022777"/>
    </source>
</evidence>
<dbReference type="SMART" id="SM00388">
    <property type="entry name" value="HisKA"/>
    <property type="match status" value="1"/>
</dbReference>
<dbReference type="GO" id="GO:0005524">
    <property type="term" value="F:ATP binding"/>
    <property type="evidence" value="ECO:0007669"/>
    <property type="project" value="UniProtKB-KW"/>
</dbReference>
<sequence length="1042" mass="116230">MLTKRKIILVTGLFLCLLISIRLIWIYMTLPPDHPAIVQGQLDLRGYNLADSKAIRLDGEWEFYAHQLRIRGPENAEAAKGQAFIQVPGNWNTALSSQADSAYGYGTYRLRIFIDSVKSQTYGIRLKNIPSASAVYVDGELVAQAGQPAPEKEGYIARNVPYSASFISDKPVIDIAIQVANYDSASSGGILGFISFGTEKAVSKETAVSLHLQIIVVIIYLLHTLYAFILFFIGLRQRGLLFFAGAMFFSALWLLVSDDMLLMVWLPMNNDWSLKIQFVAYMGAAIFMLEFTKRLLTEYRNVRIFRWYTSLGMLFAVYVLLAPASYVVAVAGLLFIYVFLPFLVNPVITLRTAMRSDKDAIALLLGVAAMSNNIIWSVAKDIIGVESSYYPVDLVVSFLGFVAYWFKQYIHTFAQSKQLAEELQQADKQKDDFLANTSHELRNPLHGMLNMTQIVLDRDKQALSDQSVKQLELILTVGRRMSFMLNDLIDLTQLKEQRIRLNRGSQQVQSVAAGVIDMLHYMVEGKPIRLASTIPDAFPHVLADENRLIQILFNLLHNAIKFTSEGHIAIHAVQQGGMAYISIADTGMGMDEETQRTIFEPYEQGDSSMAAAPGGGIGLGLSICKHLVKLHGGTLEVRSQPGQGSVFTFTLPLAERGAASEASNEHDHDHKLLPSVPSAEMLVAAANVTSTAYLGEQSIEHTGDRHLPLPSQAKDRPAILVVDDDTVNLQVLENMLGMRDFDIVSLTSGKEALALLDSRRWDLVITDIMMPHMSGYELTRLIRERYALSELPILQLTARNRAEDIAAGFLSGANDYVTKPSNALELKSRVLALIHVNRSMNERLRMEAAWLQAQIQPHFLLNSLNAIAALSVIDLDKMHVLLLEFSNYLRSSFDFRNSEQLIPLERELDFVRSYLYIEQQRFGNKMQLHWQVEASLKNMLPPLSIQPLVENAVRHGVMKRAAGGSISVQVSESDNQMEIVITDDGVGMDAAVLDKLLDRSSSERQGIGLLNVDRRLKQMYGQGLFIQSVSGQGTTVSFKVRK</sequence>
<evidence type="ECO:0000313" key="16">
    <source>
        <dbReference type="EMBL" id="ANY69044.1"/>
    </source>
</evidence>
<dbReference type="SMART" id="SM00448">
    <property type="entry name" value="REC"/>
    <property type="match status" value="1"/>
</dbReference>
<evidence type="ECO:0000256" key="3">
    <source>
        <dbReference type="ARBA" id="ARBA00012438"/>
    </source>
</evidence>
<dbReference type="RefSeq" id="WP_099520095.1">
    <property type="nucleotide sequence ID" value="NZ_CP016808.1"/>
</dbReference>
<evidence type="ECO:0000256" key="6">
    <source>
        <dbReference type="ARBA" id="ARBA00022679"/>
    </source>
</evidence>
<feature type="transmembrane region" description="Helical" evidence="13">
    <location>
        <begin position="7"/>
        <end position="28"/>
    </location>
</feature>
<dbReference type="InterPro" id="IPR003594">
    <property type="entry name" value="HATPase_dom"/>
</dbReference>
<evidence type="ECO:0000256" key="1">
    <source>
        <dbReference type="ARBA" id="ARBA00000085"/>
    </source>
</evidence>
<accession>A0A1B2DMV7</accession>
<dbReference type="PROSITE" id="PS50109">
    <property type="entry name" value="HIS_KIN"/>
    <property type="match status" value="2"/>
</dbReference>
<dbReference type="SUPFAM" id="SSF49785">
    <property type="entry name" value="Galactose-binding domain-like"/>
    <property type="match status" value="1"/>
</dbReference>
<evidence type="ECO:0000256" key="2">
    <source>
        <dbReference type="ARBA" id="ARBA00004236"/>
    </source>
</evidence>
<dbReference type="InterPro" id="IPR036890">
    <property type="entry name" value="HATPase_C_sf"/>
</dbReference>
<dbReference type="AlphaFoldDB" id="A0A1B2DMV7"/>
<dbReference type="FunFam" id="3.30.565.10:FF:000023">
    <property type="entry name" value="PAS domain-containing sensor histidine kinase"/>
    <property type="match status" value="1"/>
</dbReference>
<keyword evidence="13" id="KW-1133">Transmembrane helix</keyword>
<evidence type="ECO:0000256" key="12">
    <source>
        <dbReference type="PROSITE-ProRule" id="PRU00169"/>
    </source>
</evidence>
<dbReference type="PANTHER" id="PTHR43047">
    <property type="entry name" value="TWO-COMPONENT HISTIDINE PROTEIN KINASE"/>
    <property type="match status" value="1"/>
</dbReference>
<feature type="transmembrane region" description="Helical" evidence="13">
    <location>
        <begin position="304"/>
        <end position="321"/>
    </location>
</feature>
<keyword evidence="6" id="KW-0808">Transferase</keyword>
<evidence type="ECO:0000259" key="14">
    <source>
        <dbReference type="PROSITE" id="PS50109"/>
    </source>
</evidence>
<dbReference type="Gene3D" id="3.30.565.10">
    <property type="entry name" value="Histidine kinase-like ATPase, C-terminal domain"/>
    <property type="match status" value="2"/>
</dbReference>
<keyword evidence="8" id="KW-0418">Kinase</keyword>
<keyword evidence="5 12" id="KW-0597">Phosphoprotein</keyword>
<reference evidence="16" key="1">
    <citation type="submission" date="2016-08" db="EMBL/GenBank/DDBJ databases">
        <title>Complete Genome Seqeunce of Paenibacillus sp. BIHB 4019 from tea rhizoplane.</title>
        <authorList>
            <person name="Thakur R."/>
            <person name="Swarnkar M.K."/>
            <person name="Gulati A."/>
        </authorList>
    </citation>
    <scope>NUCLEOTIDE SEQUENCE [LARGE SCALE GENOMIC DNA]</scope>
    <source>
        <strain evidence="16">BIHB4019</strain>
    </source>
</reference>
<feature type="modified residue" description="4-aspartylphosphate" evidence="12">
    <location>
        <position position="767"/>
    </location>
</feature>
<comment type="catalytic activity">
    <reaction evidence="1">
        <text>ATP + protein L-histidine = ADP + protein N-phospho-L-histidine.</text>
        <dbReference type="EC" id="2.7.13.3"/>
    </reaction>
</comment>
<dbReference type="Gene3D" id="2.60.120.260">
    <property type="entry name" value="Galactose-binding domain-like"/>
    <property type="match status" value="1"/>
</dbReference>
<gene>
    <name evidence="16" type="ORF">BBD42_23090</name>
</gene>
<feature type="transmembrane region" description="Helical" evidence="13">
    <location>
        <begin position="276"/>
        <end position="292"/>
    </location>
</feature>
<evidence type="ECO:0000256" key="5">
    <source>
        <dbReference type="ARBA" id="ARBA00022553"/>
    </source>
</evidence>
<name>A0A1B2DMV7_9BACL</name>
<organism evidence="16">
    <name type="scientific">Paenibacillus sp. BIHB 4019</name>
    <dbReference type="NCBI Taxonomy" id="1870819"/>
    <lineage>
        <taxon>Bacteria</taxon>
        <taxon>Bacillati</taxon>
        <taxon>Bacillota</taxon>
        <taxon>Bacilli</taxon>
        <taxon>Bacillales</taxon>
        <taxon>Paenibacillaceae</taxon>
        <taxon>Paenibacillus</taxon>
    </lineage>
</organism>
<dbReference type="Gene3D" id="1.10.287.130">
    <property type="match status" value="1"/>
</dbReference>
<dbReference type="SUPFAM" id="SSF55874">
    <property type="entry name" value="ATPase domain of HSP90 chaperone/DNA topoisomerase II/histidine kinase"/>
    <property type="match status" value="2"/>
</dbReference>
<feature type="domain" description="Histidine kinase" evidence="14">
    <location>
        <begin position="436"/>
        <end position="655"/>
    </location>
</feature>
<evidence type="ECO:0000259" key="15">
    <source>
        <dbReference type="PROSITE" id="PS50110"/>
    </source>
</evidence>
<feature type="domain" description="Histidine kinase" evidence="14">
    <location>
        <begin position="945"/>
        <end position="1042"/>
    </location>
</feature>
<dbReference type="Pfam" id="PF00512">
    <property type="entry name" value="HisKA"/>
    <property type="match status" value="1"/>
</dbReference>
<evidence type="ECO:0000256" key="4">
    <source>
        <dbReference type="ARBA" id="ARBA00022475"/>
    </source>
</evidence>
<feature type="transmembrane region" description="Helical" evidence="13">
    <location>
        <begin position="240"/>
        <end position="256"/>
    </location>
</feature>
<comment type="subcellular location">
    <subcellularLocation>
        <location evidence="2">Cell membrane</location>
    </subcellularLocation>
</comment>
<dbReference type="InterPro" id="IPR011006">
    <property type="entry name" value="CheY-like_superfamily"/>
</dbReference>
<evidence type="ECO:0000256" key="10">
    <source>
        <dbReference type="ARBA" id="ARBA00023012"/>
    </source>
</evidence>
<dbReference type="EMBL" id="CP016808">
    <property type="protein sequence ID" value="ANY69044.1"/>
    <property type="molecule type" value="Genomic_DNA"/>
</dbReference>
<dbReference type="InterPro" id="IPR005467">
    <property type="entry name" value="His_kinase_dom"/>
</dbReference>
<evidence type="ECO:0000256" key="7">
    <source>
        <dbReference type="ARBA" id="ARBA00022741"/>
    </source>
</evidence>
<dbReference type="InterPro" id="IPR003661">
    <property type="entry name" value="HisK_dim/P_dom"/>
</dbReference>
<evidence type="ECO:0000256" key="9">
    <source>
        <dbReference type="ARBA" id="ARBA00022840"/>
    </source>
</evidence>
<proteinExistence type="predicted"/>
<dbReference type="Pfam" id="PF00072">
    <property type="entry name" value="Response_reg"/>
    <property type="match status" value="1"/>
</dbReference>
<dbReference type="InterPro" id="IPR036097">
    <property type="entry name" value="HisK_dim/P_sf"/>
</dbReference>
<dbReference type="SMART" id="SM00387">
    <property type="entry name" value="HATPase_c"/>
    <property type="match status" value="2"/>
</dbReference>
<dbReference type="PANTHER" id="PTHR43047:SF72">
    <property type="entry name" value="OSMOSENSING HISTIDINE PROTEIN KINASE SLN1"/>
    <property type="match status" value="1"/>
</dbReference>
<keyword evidence="7" id="KW-0547">Nucleotide-binding</keyword>
<feature type="domain" description="Response regulatory" evidence="15">
    <location>
        <begin position="718"/>
        <end position="834"/>
    </location>
</feature>
<dbReference type="InterPro" id="IPR008979">
    <property type="entry name" value="Galactose-bd-like_sf"/>
</dbReference>
<dbReference type="PROSITE" id="PS50110">
    <property type="entry name" value="RESPONSE_REGULATORY"/>
    <property type="match status" value="1"/>
</dbReference>
<dbReference type="GO" id="GO:0009927">
    <property type="term" value="F:histidine phosphotransfer kinase activity"/>
    <property type="evidence" value="ECO:0007669"/>
    <property type="project" value="TreeGrafter"/>
</dbReference>
<keyword evidence="10" id="KW-0902">Two-component regulatory system</keyword>
<keyword evidence="9" id="KW-0067">ATP-binding</keyword>
<dbReference type="SUPFAM" id="SSF52172">
    <property type="entry name" value="CheY-like"/>
    <property type="match status" value="1"/>
</dbReference>
<keyword evidence="4" id="KW-1003">Cell membrane</keyword>
<dbReference type="Pfam" id="PF07695">
    <property type="entry name" value="7TMR-DISM_7TM"/>
    <property type="match status" value="1"/>
</dbReference>
<evidence type="ECO:0000256" key="11">
    <source>
        <dbReference type="ARBA" id="ARBA00023136"/>
    </source>
</evidence>
<dbReference type="Gene3D" id="3.40.50.2300">
    <property type="match status" value="1"/>
</dbReference>
<dbReference type="PRINTS" id="PR00344">
    <property type="entry name" value="BCTRLSENSOR"/>
</dbReference>
<protein>
    <recommendedName>
        <fullName evidence="3">histidine kinase</fullName>
        <ecNumber evidence="3">2.7.13.3</ecNumber>
    </recommendedName>
</protein>
<dbReference type="SUPFAM" id="SSF47384">
    <property type="entry name" value="Homodimeric domain of signal transducing histidine kinase"/>
    <property type="match status" value="1"/>
</dbReference>
<dbReference type="CDD" id="cd17574">
    <property type="entry name" value="REC_OmpR"/>
    <property type="match status" value="1"/>
</dbReference>